<evidence type="ECO:0000313" key="2">
    <source>
        <dbReference type="EnsemblPlants" id="KEH31132"/>
    </source>
</evidence>
<reference evidence="1 3" key="1">
    <citation type="journal article" date="2011" name="Nature">
        <title>The Medicago genome provides insight into the evolution of rhizobial symbioses.</title>
        <authorList>
            <person name="Young N.D."/>
            <person name="Debelle F."/>
            <person name="Oldroyd G.E."/>
            <person name="Geurts R."/>
            <person name="Cannon S.B."/>
            <person name="Udvardi M.K."/>
            <person name="Benedito V.A."/>
            <person name="Mayer K.F."/>
            <person name="Gouzy J."/>
            <person name="Schoof H."/>
            <person name="Van de Peer Y."/>
            <person name="Proost S."/>
            <person name="Cook D.R."/>
            <person name="Meyers B.C."/>
            <person name="Spannagl M."/>
            <person name="Cheung F."/>
            <person name="De Mita S."/>
            <person name="Krishnakumar V."/>
            <person name="Gundlach H."/>
            <person name="Zhou S."/>
            <person name="Mudge J."/>
            <person name="Bharti A.K."/>
            <person name="Murray J.D."/>
            <person name="Naoumkina M.A."/>
            <person name="Rosen B."/>
            <person name="Silverstein K.A."/>
            <person name="Tang H."/>
            <person name="Rombauts S."/>
            <person name="Zhao P.X."/>
            <person name="Zhou P."/>
            <person name="Barbe V."/>
            <person name="Bardou P."/>
            <person name="Bechner M."/>
            <person name="Bellec A."/>
            <person name="Berger A."/>
            <person name="Berges H."/>
            <person name="Bidwell S."/>
            <person name="Bisseling T."/>
            <person name="Choisne N."/>
            <person name="Couloux A."/>
            <person name="Denny R."/>
            <person name="Deshpande S."/>
            <person name="Dai X."/>
            <person name="Doyle J.J."/>
            <person name="Dudez A.M."/>
            <person name="Farmer A.D."/>
            <person name="Fouteau S."/>
            <person name="Franken C."/>
            <person name="Gibelin C."/>
            <person name="Gish J."/>
            <person name="Goldstein S."/>
            <person name="Gonzalez A.J."/>
            <person name="Green P.J."/>
            <person name="Hallab A."/>
            <person name="Hartog M."/>
            <person name="Hua A."/>
            <person name="Humphray S.J."/>
            <person name="Jeong D.H."/>
            <person name="Jing Y."/>
            <person name="Jocker A."/>
            <person name="Kenton S.M."/>
            <person name="Kim D.J."/>
            <person name="Klee K."/>
            <person name="Lai H."/>
            <person name="Lang C."/>
            <person name="Lin S."/>
            <person name="Macmil S.L."/>
            <person name="Magdelenat G."/>
            <person name="Matthews L."/>
            <person name="McCorrison J."/>
            <person name="Monaghan E.L."/>
            <person name="Mun J.H."/>
            <person name="Najar F.Z."/>
            <person name="Nicholson C."/>
            <person name="Noirot C."/>
            <person name="O'Bleness M."/>
            <person name="Paule C.R."/>
            <person name="Poulain J."/>
            <person name="Prion F."/>
            <person name="Qin B."/>
            <person name="Qu C."/>
            <person name="Retzel E.F."/>
            <person name="Riddle C."/>
            <person name="Sallet E."/>
            <person name="Samain S."/>
            <person name="Samson N."/>
            <person name="Sanders I."/>
            <person name="Saurat O."/>
            <person name="Scarpelli C."/>
            <person name="Schiex T."/>
            <person name="Segurens B."/>
            <person name="Severin A.J."/>
            <person name="Sherrier D.J."/>
            <person name="Shi R."/>
            <person name="Sims S."/>
            <person name="Singer S.R."/>
            <person name="Sinharoy S."/>
            <person name="Sterck L."/>
            <person name="Viollet A."/>
            <person name="Wang B.B."/>
            <person name="Wang K."/>
            <person name="Wang M."/>
            <person name="Wang X."/>
            <person name="Warfsmann J."/>
            <person name="Weissenbach J."/>
            <person name="White D.D."/>
            <person name="White J.D."/>
            <person name="Wiley G.B."/>
            <person name="Wincker P."/>
            <person name="Xing Y."/>
            <person name="Yang L."/>
            <person name="Yao Z."/>
            <person name="Ying F."/>
            <person name="Zhai J."/>
            <person name="Zhou L."/>
            <person name="Zuber A."/>
            <person name="Denarie J."/>
            <person name="Dixon R.A."/>
            <person name="May G.D."/>
            <person name="Schwartz D.C."/>
            <person name="Rogers J."/>
            <person name="Quetier F."/>
            <person name="Town C.D."/>
            <person name="Roe B.A."/>
        </authorList>
    </citation>
    <scope>NUCLEOTIDE SEQUENCE [LARGE SCALE GENOMIC DNA]</scope>
    <source>
        <strain evidence="1">A17</strain>
        <strain evidence="2 3">cv. Jemalong A17</strain>
    </source>
</reference>
<name>A0A072UN55_MEDTR</name>
<protein>
    <submittedName>
        <fullName evidence="1 2">Uncharacterized protein</fullName>
    </submittedName>
</protein>
<evidence type="ECO:0000313" key="3">
    <source>
        <dbReference type="Proteomes" id="UP000002051"/>
    </source>
</evidence>
<dbReference type="AlphaFoldDB" id="A0A072UN55"/>
<dbReference type="EMBL" id="CM001220">
    <property type="protein sequence ID" value="KEH31132.1"/>
    <property type="molecule type" value="Genomic_DNA"/>
</dbReference>
<gene>
    <name evidence="1" type="ordered locus">MTR_4g089185</name>
</gene>
<dbReference type="HOGENOM" id="CLU_3090254_0_0_1"/>
<proteinExistence type="predicted"/>
<reference evidence="2" key="3">
    <citation type="submission" date="2015-04" db="UniProtKB">
        <authorList>
            <consortium name="EnsemblPlants"/>
        </authorList>
    </citation>
    <scope>IDENTIFICATION</scope>
    <source>
        <strain evidence="2">cv. Jemalong A17</strain>
    </source>
</reference>
<accession>A0A072UN55</accession>
<evidence type="ECO:0000313" key="1">
    <source>
        <dbReference type="EMBL" id="KEH31132.1"/>
    </source>
</evidence>
<keyword evidence="3" id="KW-1185">Reference proteome</keyword>
<dbReference type="EnsemblPlants" id="KEH31132">
    <property type="protein sequence ID" value="KEH31132"/>
    <property type="gene ID" value="MTR_4g089185"/>
</dbReference>
<dbReference type="Proteomes" id="UP000002051">
    <property type="component" value="Chromosome 4"/>
</dbReference>
<sequence>MSRDYTAIKTCDTRIQHQDQLRPLTKPNHDFGTTLIDEFRRTSCFYTTVVGD</sequence>
<organism evidence="1 3">
    <name type="scientific">Medicago truncatula</name>
    <name type="common">Barrel medic</name>
    <name type="synonym">Medicago tribuloides</name>
    <dbReference type="NCBI Taxonomy" id="3880"/>
    <lineage>
        <taxon>Eukaryota</taxon>
        <taxon>Viridiplantae</taxon>
        <taxon>Streptophyta</taxon>
        <taxon>Embryophyta</taxon>
        <taxon>Tracheophyta</taxon>
        <taxon>Spermatophyta</taxon>
        <taxon>Magnoliopsida</taxon>
        <taxon>eudicotyledons</taxon>
        <taxon>Gunneridae</taxon>
        <taxon>Pentapetalae</taxon>
        <taxon>rosids</taxon>
        <taxon>fabids</taxon>
        <taxon>Fabales</taxon>
        <taxon>Fabaceae</taxon>
        <taxon>Papilionoideae</taxon>
        <taxon>50 kb inversion clade</taxon>
        <taxon>NPAAA clade</taxon>
        <taxon>Hologalegina</taxon>
        <taxon>IRL clade</taxon>
        <taxon>Trifolieae</taxon>
        <taxon>Medicago</taxon>
    </lineage>
</organism>
<reference evidence="1 3" key="2">
    <citation type="journal article" date="2014" name="BMC Genomics">
        <title>An improved genome release (version Mt4.0) for the model legume Medicago truncatula.</title>
        <authorList>
            <person name="Tang H."/>
            <person name="Krishnakumar V."/>
            <person name="Bidwell S."/>
            <person name="Rosen B."/>
            <person name="Chan A."/>
            <person name="Zhou S."/>
            <person name="Gentzbittel L."/>
            <person name="Childs K.L."/>
            <person name="Yandell M."/>
            <person name="Gundlach H."/>
            <person name="Mayer K.F."/>
            <person name="Schwartz D.C."/>
            <person name="Town C.D."/>
        </authorList>
    </citation>
    <scope>GENOME REANNOTATION</scope>
    <source>
        <strain evidence="1">A17</strain>
        <strain evidence="2 3">cv. Jemalong A17</strain>
    </source>
</reference>